<dbReference type="Proteomes" id="UP000297527">
    <property type="component" value="Unassembled WGS sequence"/>
</dbReference>
<evidence type="ECO:0000313" key="1">
    <source>
        <dbReference type="EMBL" id="TGO44239.1"/>
    </source>
</evidence>
<evidence type="ECO:0000313" key="2">
    <source>
        <dbReference type="Proteomes" id="UP000297527"/>
    </source>
</evidence>
<proteinExistence type="predicted"/>
<sequence length="110" mass="12278">MFQEYRITIKAPESPIDPIIDHCNKPRLKLKLTPGTAAKQALLTIRIPVAKQLVVTSGCDRDPILEMEDIDMFCLRLPLAPRSLNRPIPAAIETSTSSGDYLHHCSKADR</sequence>
<gene>
    <name evidence="1" type="ORF">BCON_0565g00030</name>
</gene>
<reference evidence="1 2" key="1">
    <citation type="submission" date="2017-12" db="EMBL/GenBank/DDBJ databases">
        <title>Comparative genomics of Botrytis spp.</title>
        <authorList>
            <person name="Valero-Jimenez C.A."/>
            <person name="Tapia P."/>
            <person name="Veloso J."/>
            <person name="Silva-Moreno E."/>
            <person name="Staats M."/>
            <person name="Valdes J.H."/>
            <person name="Van Kan J.A.L."/>
        </authorList>
    </citation>
    <scope>NUCLEOTIDE SEQUENCE [LARGE SCALE GENOMIC DNA]</scope>
    <source>
        <strain evidence="1 2">MUCL11595</strain>
    </source>
</reference>
<accession>A0A4Z1H6K7</accession>
<dbReference type="EMBL" id="PQXN01000563">
    <property type="protein sequence ID" value="TGO44239.1"/>
    <property type="molecule type" value="Genomic_DNA"/>
</dbReference>
<comment type="caution">
    <text evidence="1">The sequence shown here is derived from an EMBL/GenBank/DDBJ whole genome shotgun (WGS) entry which is preliminary data.</text>
</comment>
<organism evidence="1 2">
    <name type="scientific">Botryotinia convoluta</name>
    <dbReference type="NCBI Taxonomy" id="54673"/>
    <lineage>
        <taxon>Eukaryota</taxon>
        <taxon>Fungi</taxon>
        <taxon>Dikarya</taxon>
        <taxon>Ascomycota</taxon>
        <taxon>Pezizomycotina</taxon>
        <taxon>Leotiomycetes</taxon>
        <taxon>Helotiales</taxon>
        <taxon>Sclerotiniaceae</taxon>
        <taxon>Botryotinia</taxon>
    </lineage>
</organism>
<keyword evidence="2" id="KW-1185">Reference proteome</keyword>
<protein>
    <submittedName>
        <fullName evidence="1">Uncharacterized protein</fullName>
    </submittedName>
</protein>
<name>A0A4Z1H6K7_9HELO</name>
<dbReference type="AlphaFoldDB" id="A0A4Z1H6K7"/>